<dbReference type="SUPFAM" id="SSF89796">
    <property type="entry name" value="CoA-transferase family III (CaiB/BaiF)"/>
    <property type="match status" value="1"/>
</dbReference>
<evidence type="ECO:0000313" key="4">
    <source>
        <dbReference type="Proteomes" id="UP000258613"/>
    </source>
</evidence>
<evidence type="ECO:0000256" key="2">
    <source>
        <dbReference type="SAM" id="MobiDB-lite"/>
    </source>
</evidence>
<dbReference type="Proteomes" id="UP000258613">
    <property type="component" value="Plasmid pAArc-Mg-01"/>
</dbReference>
<dbReference type="Gene3D" id="3.40.50.10540">
    <property type="entry name" value="Crotonobetainyl-coa:carnitine coa-transferase, domain 1"/>
    <property type="match status" value="1"/>
</dbReference>
<reference evidence="3 4" key="1">
    <citation type="submission" date="2018-02" db="EMBL/GenBank/DDBJ databases">
        <title>Phenotypic and genomic properties of facultatively anaerobic sulfur-reducing natronoarchaea from hypersaline soda lakes.</title>
        <authorList>
            <person name="Sorokin D.Y."/>
            <person name="Kublanov I.V."/>
            <person name="Roman P."/>
            <person name="Sinninghe Damste J.S."/>
            <person name="Golyshin P.N."/>
            <person name="Rojo D."/>
            <person name="Ciordia S."/>
            <person name="Mena M.D.C."/>
            <person name="Ferrer M."/>
            <person name="Messina E."/>
            <person name="Smedile F."/>
            <person name="La Spada G."/>
            <person name="La Cono V."/>
            <person name="Yakimov M.M."/>
        </authorList>
    </citation>
    <scope>NUCLEOTIDE SEQUENCE [LARGE SCALE GENOMIC DNA]</scope>
    <source>
        <strain evidence="3 4">AArc-Mg</strain>
        <plasmid evidence="4">paarc-mg-01</plasmid>
    </source>
</reference>
<feature type="region of interest" description="Disordered" evidence="2">
    <location>
        <begin position="154"/>
        <end position="247"/>
    </location>
</feature>
<gene>
    <name evidence="3" type="ORF">AArcMg_4136</name>
</gene>
<geneLocation type="plasmid" evidence="4">
    <name>paarc-mg-01</name>
</geneLocation>
<dbReference type="InterPro" id="IPR044855">
    <property type="entry name" value="CoA-Trfase_III_dom3_sf"/>
</dbReference>
<dbReference type="AlphaFoldDB" id="A0A346PKB6"/>
<dbReference type="InterPro" id="IPR050483">
    <property type="entry name" value="CoA-transferase_III_domain"/>
</dbReference>
<dbReference type="Gene3D" id="3.30.1540.10">
    <property type="entry name" value="formyl-coa transferase, domain 3"/>
    <property type="match status" value="1"/>
</dbReference>
<dbReference type="PANTHER" id="PTHR48207">
    <property type="entry name" value="SUCCINATE--HYDROXYMETHYLGLUTARATE COA-TRANSFERASE"/>
    <property type="match status" value="1"/>
</dbReference>
<feature type="compositionally biased region" description="Low complexity" evidence="2">
    <location>
        <begin position="165"/>
        <end position="204"/>
    </location>
</feature>
<feature type="compositionally biased region" description="Polar residues" evidence="2">
    <location>
        <begin position="205"/>
        <end position="247"/>
    </location>
</feature>
<protein>
    <submittedName>
        <fullName evidence="3">Acyl-CoA transferase/carnitine dehydratase</fullName>
    </submittedName>
</protein>
<dbReference type="GO" id="GO:0008410">
    <property type="term" value="F:CoA-transferase activity"/>
    <property type="evidence" value="ECO:0007669"/>
    <property type="project" value="TreeGrafter"/>
</dbReference>
<keyword evidence="1 3" id="KW-0808">Transferase</keyword>
<dbReference type="KEGG" id="nag:AArcMg_4136"/>
<keyword evidence="4" id="KW-1185">Reference proteome</keyword>
<sequence length="247" mass="27775">MNGSPDAPAKIPLSVCDINADNYGAIGTLLALLHRERTGEGQEINVTMFGRMLSWLGYFPHKYWHNDEVPERVGMHHHSLTPYGLHETANDQYVNFAIPSEHHWEPLCTDVLERPDLLEDERFDANEKRVEHRDVLEPELESIIAETHGTTGLNTWLTPAFRGATSTNSTTSSHTHRPTTSDSSRNSRPATAPSPTSRTQSTSRNWSSRVNRCPTWANTPTTYSPRSVTTTRRSKRCGSQTRSNPIN</sequence>
<proteinExistence type="predicted"/>
<dbReference type="InterPro" id="IPR003673">
    <property type="entry name" value="CoA-Trfase_fam_III"/>
</dbReference>
<name>A0A346PKB6_9EURY</name>
<dbReference type="EMBL" id="CP027032">
    <property type="protein sequence ID" value="AXR79961.1"/>
    <property type="molecule type" value="Genomic_DNA"/>
</dbReference>
<dbReference type="Pfam" id="PF02515">
    <property type="entry name" value="CoA_transf_3"/>
    <property type="match status" value="1"/>
</dbReference>
<evidence type="ECO:0000313" key="3">
    <source>
        <dbReference type="EMBL" id="AXR79961.1"/>
    </source>
</evidence>
<evidence type="ECO:0000256" key="1">
    <source>
        <dbReference type="ARBA" id="ARBA00022679"/>
    </source>
</evidence>
<accession>A0A346PKB6</accession>
<dbReference type="InterPro" id="IPR023606">
    <property type="entry name" value="CoA-Trfase_III_dom_1_sf"/>
</dbReference>
<keyword evidence="3" id="KW-0614">Plasmid</keyword>
<organism evidence="3 4">
    <name type="scientific">Natrarchaeobaculum sulfurireducens</name>
    <dbReference type="NCBI Taxonomy" id="2044521"/>
    <lineage>
        <taxon>Archaea</taxon>
        <taxon>Methanobacteriati</taxon>
        <taxon>Methanobacteriota</taxon>
        <taxon>Stenosarchaea group</taxon>
        <taxon>Halobacteria</taxon>
        <taxon>Halobacteriales</taxon>
        <taxon>Natrialbaceae</taxon>
        <taxon>Natrarchaeobaculum</taxon>
    </lineage>
</organism>
<dbReference type="PANTHER" id="PTHR48207:SF3">
    <property type="entry name" value="SUCCINATE--HYDROXYMETHYLGLUTARATE COA-TRANSFERASE"/>
    <property type="match status" value="1"/>
</dbReference>